<dbReference type="EMBL" id="NIRI02000056">
    <property type="protein sequence ID" value="KAG5445447.1"/>
    <property type="molecule type" value="Genomic_DNA"/>
</dbReference>
<evidence type="ECO:0000313" key="2">
    <source>
        <dbReference type="Proteomes" id="UP000286415"/>
    </source>
</evidence>
<dbReference type="AlphaFoldDB" id="A0A419QEE9"/>
<dbReference type="InParanoid" id="A0A419QEE9"/>
<proteinExistence type="predicted"/>
<evidence type="ECO:0000313" key="1">
    <source>
        <dbReference type="EMBL" id="KAG5445447.1"/>
    </source>
</evidence>
<reference evidence="1 2" key="2">
    <citation type="journal article" date="2021" name="Genomics">
        <title>High-quality reference genome for Clonorchis sinensis.</title>
        <authorList>
            <person name="Young N.D."/>
            <person name="Stroehlein A.J."/>
            <person name="Kinkar L."/>
            <person name="Wang T."/>
            <person name="Sohn W.M."/>
            <person name="Chang B.C.H."/>
            <person name="Kaur P."/>
            <person name="Weisz D."/>
            <person name="Dudchenko O."/>
            <person name="Aiden E.L."/>
            <person name="Korhonen P.K."/>
            <person name="Gasser R.B."/>
        </authorList>
    </citation>
    <scope>NUCLEOTIDE SEQUENCE [LARGE SCALE GENOMIC DNA]</scope>
    <source>
        <strain evidence="1">Cs-k2</strain>
    </source>
</reference>
<gene>
    <name evidence="1" type="ORF">CSKR_103742</name>
</gene>
<comment type="caution">
    <text evidence="1">The sequence shown here is derived from an EMBL/GenBank/DDBJ whole genome shotgun (WGS) entry which is preliminary data.</text>
</comment>
<dbReference type="OrthoDB" id="6228167at2759"/>
<accession>A0A419QEE9</accession>
<organism evidence="1 2">
    <name type="scientific">Clonorchis sinensis</name>
    <name type="common">Chinese liver fluke</name>
    <dbReference type="NCBI Taxonomy" id="79923"/>
    <lineage>
        <taxon>Eukaryota</taxon>
        <taxon>Metazoa</taxon>
        <taxon>Spiralia</taxon>
        <taxon>Lophotrochozoa</taxon>
        <taxon>Platyhelminthes</taxon>
        <taxon>Trematoda</taxon>
        <taxon>Digenea</taxon>
        <taxon>Opisthorchiida</taxon>
        <taxon>Opisthorchiata</taxon>
        <taxon>Opisthorchiidae</taxon>
        <taxon>Clonorchis</taxon>
    </lineage>
</organism>
<protein>
    <submittedName>
        <fullName evidence="1">Uncharacterized protein</fullName>
    </submittedName>
</protein>
<sequence>MHAQITHSCPLLKALKDEKNAALNFSTNISTPRIGRTMLFSAKFLRGKQHFLHQNCAYFTCAQTKNHPNLRSLALEVASHTLVETFGAVPFLSFTAIEKATGQSPKDNYVVFVRLFSDRSANAVLLSWTCFLIKNSAQSTGCPVRFCLRRQKNHLIVTSYFFRHNHKLSKVLYNRLPANQGLTEDELGACRCLLNYGTPSCKVRQFAADEFSKILATQDIHNYRRKCRPALLSRCRIVGFYCGR</sequence>
<name>A0A419QEE9_CLOSI</name>
<dbReference type="Proteomes" id="UP000286415">
    <property type="component" value="Unassembled WGS sequence"/>
</dbReference>
<keyword evidence="2" id="KW-1185">Reference proteome</keyword>
<reference evidence="1 2" key="1">
    <citation type="journal article" date="2018" name="Biotechnol. Adv.">
        <title>Improved genomic resources and new bioinformatic workflow for the carcinogenic parasite Clonorchis sinensis: Biotechnological implications.</title>
        <authorList>
            <person name="Wang D."/>
            <person name="Korhonen P.K."/>
            <person name="Gasser R.B."/>
            <person name="Young N.D."/>
        </authorList>
    </citation>
    <scope>NUCLEOTIDE SEQUENCE [LARGE SCALE GENOMIC DNA]</scope>
    <source>
        <strain evidence="1">Cs-k2</strain>
    </source>
</reference>